<feature type="signal peptide" evidence="1">
    <location>
        <begin position="1"/>
        <end position="23"/>
    </location>
</feature>
<feature type="chain" id="PRO_5026258288" evidence="1">
    <location>
        <begin position="24"/>
        <end position="415"/>
    </location>
</feature>
<dbReference type="Gene3D" id="3.40.190.10">
    <property type="entry name" value="Periplasmic binding protein-like II"/>
    <property type="match status" value="1"/>
</dbReference>
<dbReference type="AlphaFoldDB" id="A0A6I6C680"/>
<keyword evidence="1" id="KW-0732">Signal</keyword>
<keyword evidence="3" id="KW-1185">Reference proteome</keyword>
<proteinExistence type="predicted"/>
<accession>A0A6I6C680</accession>
<evidence type="ECO:0000313" key="2">
    <source>
        <dbReference type="EMBL" id="QGS51660.1"/>
    </source>
</evidence>
<dbReference type="KEGG" id="stab:STABA_v1c02940"/>
<dbReference type="NCBIfam" id="NF045726">
    <property type="entry name" value="XXplasma_LP"/>
    <property type="match status" value="1"/>
</dbReference>
<dbReference type="InterPro" id="IPR054816">
    <property type="entry name" value="Lipoprotein_mollicutes-type_CS"/>
</dbReference>
<evidence type="ECO:0000256" key="1">
    <source>
        <dbReference type="SAM" id="SignalP"/>
    </source>
</evidence>
<organism evidence="2 3">
    <name type="scientific">Spiroplasma tabanidicola</name>
    <dbReference type="NCBI Taxonomy" id="324079"/>
    <lineage>
        <taxon>Bacteria</taxon>
        <taxon>Bacillati</taxon>
        <taxon>Mycoplasmatota</taxon>
        <taxon>Mollicutes</taxon>
        <taxon>Entomoplasmatales</taxon>
        <taxon>Spiroplasmataceae</taxon>
        <taxon>Spiroplasma</taxon>
    </lineage>
</organism>
<protein>
    <submittedName>
        <fullName evidence="2">Phosphonate transport system substrate-binding protein</fullName>
    </submittedName>
</protein>
<dbReference type="RefSeq" id="WP_156005847.1">
    <property type="nucleotide sequence ID" value="NZ_CP046276.1"/>
</dbReference>
<reference evidence="2 3" key="1">
    <citation type="submission" date="2019-11" db="EMBL/GenBank/DDBJ databases">
        <title>Complete genome sequence of Spiroplasma tabanidicola TAUS-1 (DSM 22603).</title>
        <authorList>
            <person name="Huang C.-T."/>
            <person name="Lin Y.-C."/>
            <person name="Kuo C.-H."/>
        </authorList>
    </citation>
    <scope>NUCLEOTIDE SEQUENCE [LARGE SCALE GENOMIC DNA]</scope>
    <source>
        <strain evidence="2 3">TAUS-1</strain>
    </source>
</reference>
<gene>
    <name evidence="2" type="primary">phnD</name>
    <name evidence="2" type="ORF">STABA_v1c02940</name>
</gene>
<dbReference type="NCBIfam" id="NF038029">
    <property type="entry name" value="LP_plasma"/>
    <property type="match status" value="1"/>
</dbReference>
<dbReference type="EMBL" id="CP046276">
    <property type="protein sequence ID" value="QGS51660.1"/>
    <property type="molecule type" value="Genomic_DNA"/>
</dbReference>
<dbReference type="OrthoDB" id="9776786at2"/>
<dbReference type="Proteomes" id="UP000424468">
    <property type="component" value="Chromosome"/>
</dbReference>
<sequence>MKKLLSILGAAAILGSSASNVVACNSDDELSVVFIPSNNATEIINTVKPLEDKLSAKLKEKAEADGRTFSKKVKVSVSTSYEVAGNELSDGTIDVAFLPIGTYESIRGTLDQSTGLYSNAAVLLNASRSGVTPDTTLKEFKTNDKFDSSKASKVMDANLSYDLSNNYNNITKNGFSTKKEAQEKLLDDSNKASYYRSYIYANVKSLSDKYKIDFSKVAKEEYVTKLKDIFTNENNFTGENALKFAFGKSKTSSASALYPIMWLKNVIGLNDTQVKKLWDLKTRQESYPEAASKLNSQSFDFAVGYSDIRNEISNESESLEAFKNTVVVGASDAILNDGIQYSRKKLKDEKLISDLRKSFEELAISEADIFKIYNHTGYVGPDEGSVTDFEKSTDSAITNWSKTTSEILKMIENWS</sequence>
<evidence type="ECO:0000313" key="3">
    <source>
        <dbReference type="Proteomes" id="UP000424468"/>
    </source>
</evidence>
<name>A0A6I6C680_9MOLU</name>